<proteinExistence type="predicted"/>
<evidence type="ECO:0000313" key="3">
    <source>
        <dbReference type="Proteomes" id="UP000002630"/>
    </source>
</evidence>
<keyword evidence="3" id="KW-1185">Reference proteome</keyword>
<dbReference type="InParanoid" id="D8LK39"/>
<dbReference type="GO" id="GO:0016020">
    <property type="term" value="C:membrane"/>
    <property type="evidence" value="ECO:0007669"/>
    <property type="project" value="TreeGrafter"/>
</dbReference>
<dbReference type="OrthoDB" id="408373at2759"/>
<dbReference type="OMA" id="ASSACHY"/>
<dbReference type="eggNOG" id="KOG4178">
    <property type="taxonomic scope" value="Eukaryota"/>
</dbReference>
<dbReference type="EMBL" id="FN648464">
    <property type="protein sequence ID" value="CBN74508.1"/>
    <property type="molecule type" value="Genomic_DNA"/>
</dbReference>
<evidence type="ECO:0000313" key="2">
    <source>
        <dbReference type="EMBL" id="CBN74508.1"/>
    </source>
</evidence>
<protein>
    <submittedName>
        <fullName evidence="2">Short chain dehydrogenase</fullName>
    </submittedName>
</protein>
<reference evidence="2 3" key="1">
    <citation type="journal article" date="2010" name="Nature">
        <title>The Ectocarpus genome and the independent evolution of multicellularity in brown algae.</title>
        <authorList>
            <person name="Cock J.M."/>
            <person name="Sterck L."/>
            <person name="Rouze P."/>
            <person name="Scornet D."/>
            <person name="Allen A.E."/>
            <person name="Amoutzias G."/>
            <person name="Anthouard V."/>
            <person name="Artiguenave F."/>
            <person name="Aury J.M."/>
            <person name="Badger J.H."/>
            <person name="Beszteri B."/>
            <person name="Billiau K."/>
            <person name="Bonnet E."/>
            <person name="Bothwell J.H."/>
            <person name="Bowler C."/>
            <person name="Boyen C."/>
            <person name="Brownlee C."/>
            <person name="Carrano C.J."/>
            <person name="Charrier B."/>
            <person name="Cho G.Y."/>
            <person name="Coelho S.M."/>
            <person name="Collen J."/>
            <person name="Corre E."/>
            <person name="Da Silva C."/>
            <person name="Delage L."/>
            <person name="Delaroque N."/>
            <person name="Dittami S.M."/>
            <person name="Doulbeau S."/>
            <person name="Elias M."/>
            <person name="Farnham G."/>
            <person name="Gachon C.M."/>
            <person name="Gschloessl B."/>
            <person name="Heesch S."/>
            <person name="Jabbari K."/>
            <person name="Jubin C."/>
            <person name="Kawai H."/>
            <person name="Kimura K."/>
            <person name="Kloareg B."/>
            <person name="Kupper F.C."/>
            <person name="Lang D."/>
            <person name="Le Bail A."/>
            <person name="Leblanc C."/>
            <person name="Lerouge P."/>
            <person name="Lohr M."/>
            <person name="Lopez P.J."/>
            <person name="Martens C."/>
            <person name="Maumus F."/>
            <person name="Michel G."/>
            <person name="Miranda-Saavedra D."/>
            <person name="Morales J."/>
            <person name="Moreau H."/>
            <person name="Motomura T."/>
            <person name="Nagasato C."/>
            <person name="Napoli C.A."/>
            <person name="Nelson D.R."/>
            <person name="Nyvall-Collen P."/>
            <person name="Peters A.F."/>
            <person name="Pommier C."/>
            <person name="Potin P."/>
            <person name="Poulain J."/>
            <person name="Quesneville H."/>
            <person name="Read B."/>
            <person name="Rensing S.A."/>
            <person name="Ritter A."/>
            <person name="Rousvoal S."/>
            <person name="Samanta M."/>
            <person name="Samson G."/>
            <person name="Schroeder D.C."/>
            <person name="Segurens B."/>
            <person name="Strittmatter M."/>
            <person name="Tonon T."/>
            <person name="Tregear J.W."/>
            <person name="Valentin K."/>
            <person name="von Dassow P."/>
            <person name="Yamagishi T."/>
            <person name="Van de Peer Y."/>
            <person name="Wincker P."/>
        </authorList>
    </citation>
    <scope>NUCLEOTIDE SEQUENCE [LARGE SCALE GENOMIC DNA]</scope>
    <source>
        <strain evidence="3">Ec32 / CCAP1310/4</strain>
    </source>
</reference>
<sequence>MVGITLRSFAEGNESGPTVVFVHGWPDDHTLWDAQVAHLKDRYRCVTTDLPGFSGDEDGDGGTASSSKWGYSFEEVAKRLERTIEDVGKGKPVFVVAHDWGCFYAFMLEKNRPDLVKKLVALDVGGGLSFWPSLSLLSIALYQTYLMVAFLIGGRIGDAMARGFARLAGAPAASTVARASVCYPYIHFWKSQIQTCLGMGPFMPRCPVLFMYGSAGMKKLMRFHADWWVDKISKRKGSSVVEVTEASHWLMRGRGGDVVNARLDTFFAEG</sequence>
<evidence type="ECO:0000259" key="1">
    <source>
        <dbReference type="Pfam" id="PF12697"/>
    </source>
</evidence>
<dbReference type="Pfam" id="PF12697">
    <property type="entry name" value="Abhydrolase_6"/>
    <property type="match status" value="1"/>
</dbReference>
<feature type="domain" description="AB hydrolase-1" evidence="1">
    <location>
        <begin position="19"/>
        <end position="259"/>
    </location>
</feature>
<dbReference type="STRING" id="2880.D8LK39"/>
<name>D8LK39_ECTSI</name>
<dbReference type="PANTHER" id="PTHR43798">
    <property type="entry name" value="MONOACYLGLYCEROL LIPASE"/>
    <property type="match status" value="1"/>
</dbReference>
<dbReference type="InterPro" id="IPR000073">
    <property type="entry name" value="AB_hydrolase_1"/>
</dbReference>
<dbReference type="SUPFAM" id="SSF53474">
    <property type="entry name" value="alpha/beta-Hydrolases"/>
    <property type="match status" value="1"/>
</dbReference>
<accession>D8LK39</accession>
<dbReference type="Gene3D" id="3.40.50.1820">
    <property type="entry name" value="alpha/beta hydrolase"/>
    <property type="match status" value="1"/>
</dbReference>
<dbReference type="EMBL" id="FN649741">
    <property type="protein sequence ID" value="CBN74508.1"/>
    <property type="molecule type" value="Genomic_DNA"/>
</dbReference>
<dbReference type="AlphaFoldDB" id="D8LK39"/>
<dbReference type="InterPro" id="IPR050266">
    <property type="entry name" value="AB_hydrolase_sf"/>
</dbReference>
<dbReference type="InterPro" id="IPR029058">
    <property type="entry name" value="AB_hydrolase_fold"/>
</dbReference>
<gene>
    <name evidence="2" type="ORF">Esi_0028_0129</name>
</gene>
<dbReference type="Proteomes" id="UP000002630">
    <property type="component" value="Linkage Group LG16"/>
</dbReference>
<dbReference type="PANTHER" id="PTHR43798:SF33">
    <property type="entry name" value="HYDROLASE, PUTATIVE (AFU_ORTHOLOGUE AFUA_2G14860)-RELATED"/>
    <property type="match status" value="1"/>
</dbReference>
<organism evidence="2 3">
    <name type="scientific">Ectocarpus siliculosus</name>
    <name type="common">Brown alga</name>
    <name type="synonym">Conferva siliculosa</name>
    <dbReference type="NCBI Taxonomy" id="2880"/>
    <lineage>
        <taxon>Eukaryota</taxon>
        <taxon>Sar</taxon>
        <taxon>Stramenopiles</taxon>
        <taxon>Ochrophyta</taxon>
        <taxon>PX clade</taxon>
        <taxon>Phaeophyceae</taxon>
        <taxon>Ectocarpales</taxon>
        <taxon>Ectocarpaceae</taxon>
        <taxon>Ectocarpus</taxon>
    </lineage>
</organism>